<sequence length="128" mass="13795">MVNLSTLALAVASILRLASARACTSGLNYCGYNLVNIGNYRDEIAAEINKKYQHIKGFDIKYFPELFDLTSIRVFLHAGLEALVGLGLSRCVGKVAPESVLMVEAASRTIVRSCPNTTIGIELAKGCT</sequence>
<name>A0AA39TG45_9PEZI</name>
<dbReference type="AlphaFoldDB" id="A0AA39TG45"/>
<protein>
    <submittedName>
        <fullName evidence="2">Uncharacterized protein</fullName>
    </submittedName>
</protein>
<keyword evidence="3" id="KW-1185">Reference proteome</keyword>
<evidence type="ECO:0000256" key="1">
    <source>
        <dbReference type="SAM" id="SignalP"/>
    </source>
</evidence>
<feature type="signal peptide" evidence="1">
    <location>
        <begin position="1"/>
        <end position="20"/>
    </location>
</feature>
<keyword evidence="1" id="KW-0732">Signal</keyword>
<evidence type="ECO:0000313" key="2">
    <source>
        <dbReference type="EMBL" id="KAK0609427.1"/>
    </source>
</evidence>
<gene>
    <name evidence="2" type="ORF">B0T14DRAFT_501209</name>
</gene>
<reference evidence="2" key="1">
    <citation type="submission" date="2023-06" db="EMBL/GenBank/DDBJ databases">
        <title>Genome-scale phylogeny and comparative genomics of the fungal order Sordariales.</title>
        <authorList>
            <consortium name="Lawrence Berkeley National Laboratory"/>
            <person name="Hensen N."/>
            <person name="Bonometti L."/>
            <person name="Westerberg I."/>
            <person name="Brannstrom I.O."/>
            <person name="Guillou S."/>
            <person name="Cros-Aarteil S."/>
            <person name="Calhoun S."/>
            <person name="Haridas S."/>
            <person name="Kuo A."/>
            <person name="Mondo S."/>
            <person name="Pangilinan J."/>
            <person name="Riley R."/>
            <person name="Labutti K."/>
            <person name="Andreopoulos B."/>
            <person name="Lipzen A."/>
            <person name="Chen C."/>
            <person name="Yanf M."/>
            <person name="Daum C."/>
            <person name="Ng V."/>
            <person name="Clum A."/>
            <person name="Steindorff A."/>
            <person name="Ohm R."/>
            <person name="Martin F."/>
            <person name="Silar P."/>
            <person name="Natvig D."/>
            <person name="Lalanne C."/>
            <person name="Gautier V."/>
            <person name="Ament-Velasquez S.L."/>
            <person name="Kruys A."/>
            <person name="Hutchinson M.I."/>
            <person name="Powell A.J."/>
            <person name="Barry K."/>
            <person name="Miller A.N."/>
            <person name="Grigoriev I.V."/>
            <person name="Debuchy R."/>
            <person name="Gladieux P."/>
            <person name="Thoren M.H."/>
            <person name="Johannesson H."/>
        </authorList>
    </citation>
    <scope>NUCLEOTIDE SEQUENCE</scope>
    <source>
        <strain evidence="2">CBS 606.72</strain>
    </source>
</reference>
<accession>A0AA39TG45</accession>
<feature type="chain" id="PRO_5041432139" evidence="1">
    <location>
        <begin position="21"/>
        <end position="128"/>
    </location>
</feature>
<dbReference type="Proteomes" id="UP001175000">
    <property type="component" value="Unassembled WGS sequence"/>
</dbReference>
<proteinExistence type="predicted"/>
<evidence type="ECO:0000313" key="3">
    <source>
        <dbReference type="Proteomes" id="UP001175000"/>
    </source>
</evidence>
<comment type="caution">
    <text evidence="2">The sequence shown here is derived from an EMBL/GenBank/DDBJ whole genome shotgun (WGS) entry which is preliminary data.</text>
</comment>
<dbReference type="EMBL" id="JAULSU010000008">
    <property type="protein sequence ID" value="KAK0609427.1"/>
    <property type="molecule type" value="Genomic_DNA"/>
</dbReference>
<organism evidence="2 3">
    <name type="scientific">Immersiella caudata</name>
    <dbReference type="NCBI Taxonomy" id="314043"/>
    <lineage>
        <taxon>Eukaryota</taxon>
        <taxon>Fungi</taxon>
        <taxon>Dikarya</taxon>
        <taxon>Ascomycota</taxon>
        <taxon>Pezizomycotina</taxon>
        <taxon>Sordariomycetes</taxon>
        <taxon>Sordariomycetidae</taxon>
        <taxon>Sordariales</taxon>
        <taxon>Lasiosphaeriaceae</taxon>
        <taxon>Immersiella</taxon>
    </lineage>
</organism>